<accession>A0A6M5YRQ7</accession>
<dbReference type="Proteomes" id="UP000503447">
    <property type="component" value="Chromosome"/>
</dbReference>
<name>A0A6M5YRQ7_9BACT</name>
<reference evidence="2" key="1">
    <citation type="submission" date="2020-05" db="EMBL/GenBank/DDBJ databases">
        <title>Frigoriglobus tundricola gen. nov., sp. nov., a psychrotolerant cellulolytic planctomycete of the family Gemmataceae with two divergent copies of 16S rRNA gene.</title>
        <authorList>
            <person name="Kulichevskaya I.S."/>
            <person name="Ivanova A.A."/>
            <person name="Naumoff D.G."/>
            <person name="Beletsky A.V."/>
            <person name="Rijpstra W.I.C."/>
            <person name="Sinninghe Damste J.S."/>
            <person name="Mardanov A.V."/>
            <person name="Ravin N.V."/>
            <person name="Dedysh S.N."/>
        </authorList>
    </citation>
    <scope>NUCLEOTIDE SEQUENCE [LARGE SCALE GENOMIC DNA]</scope>
    <source>
        <strain evidence="2">PL17</strain>
    </source>
</reference>
<gene>
    <name evidence="1" type="ORF">FTUN_3600</name>
</gene>
<evidence type="ECO:0000313" key="1">
    <source>
        <dbReference type="EMBL" id="QJW96046.1"/>
    </source>
</evidence>
<protein>
    <submittedName>
        <fullName evidence="1">Uncharacterized protein</fullName>
    </submittedName>
</protein>
<organism evidence="1 2">
    <name type="scientific">Frigoriglobus tundricola</name>
    <dbReference type="NCBI Taxonomy" id="2774151"/>
    <lineage>
        <taxon>Bacteria</taxon>
        <taxon>Pseudomonadati</taxon>
        <taxon>Planctomycetota</taxon>
        <taxon>Planctomycetia</taxon>
        <taxon>Gemmatales</taxon>
        <taxon>Gemmataceae</taxon>
        <taxon>Frigoriglobus</taxon>
    </lineage>
</organism>
<keyword evidence="2" id="KW-1185">Reference proteome</keyword>
<dbReference type="EMBL" id="CP053452">
    <property type="protein sequence ID" value="QJW96046.1"/>
    <property type="molecule type" value="Genomic_DNA"/>
</dbReference>
<dbReference type="AlphaFoldDB" id="A0A6M5YRQ7"/>
<proteinExistence type="predicted"/>
<dbReference type="KEGG" id="ftj:FTUN_3600"/>
<evidence type="ECO:0000313" key="2">
    <source>
        <dbReference type="Proteomes" id="UP000503447"/>
    </source>
</evidence>
<dbReference type="RefSeq" id="WP_171471700.1">
    <property type="nucleotide sequence ID" value="NZ_CP053452.2"/>
</dbReference>
<sequence length="299" mass="32955">MSTADGSLPPPPPFADDFRAVVTAELTAAGFTLLDWEPGGVNVRPPGGGDRQYVGLANVYRRANAADRADWPGMVREFLDHRAELLQASVIPNDLGTIVDRLRPRLGRPCDRSDKTPPWGIPLPGTGLEINLVVDFPHGMVYVTGPMLARSRLKAEDLLDVALENLRAATPGDYFERASDELDIYIGHAGDGYDAARALLIEELMPDAPAGFWVAIPSREELAVWPVSFPAIGRVHVLKMFADENYREHAYPVTDDVFWVWRGTWYRFGIALKGDDLVIDAPEPFGEALQELQGDDPPQ</sequence>